<organism evidence="1 2">
    <name type="scientific">Serendipita indica (strain DSM 11827)</name>
    <name type="common">Root endophyte fungus</name>
    <name type="synonym">Piriformospora indica</name>
    <dbReference type="NCBI Taxonomy" id="1109443"/>
    <lineage>
        <taxon>Eukaryota</taxon>
        <taxon>Fungi</taxon>
        <taxon>Dikarya</taxon>
        <taxon>Basidiomycota</taxon>
        <taxon>Agaricomycotina</taxon>
        <taxon>Agaricomycetes</taxon>
        <taxon>Sebacinales</taxon>
        <taxon>Serendipitaceae</taxon>
        <taxon>Serendipita</taxon>
    </lineage>
</organism>
<dbReference type="InParanoid" id="G4TY29"/>
<dbReference type="Proteomes" id="UP000007148">
    <property type="component" value="Unassembled WGS sequence"/>
</dbReference>
<gene>
    <name evidence="1" type="ORF">PIIN_10215</name>
</gene>
<dbReference type="HOGENOM" id="CLU_1415684_0_0_1"/>
<dbReference type="EMBL" id="CAFZ01000655">
    <property type="protein sequence ID" value="CCA76222.1"/>
    <property type="molecule type" value="Genomic_DNA"/>
</dbReference>
<comment type="caution">
    <text evidence="1">The sequence shown here is derived from an EMBL/GenBank/DDBJ whole genome shotgun (WGS) entry which is preliminary data.</text>
</comment>
<keyword evidence="2" id="KW-1185">Reference proteome</keyword>
<accession>G4TY29</accession>
<protein>
    <submittedName>
        <fullName evidence="1">Uncharacterized protein</fullName>
    </submittedName>
</protein>
<dbReference type="AlphaFoldDB" id="G4TY29"/>
<reference evidence="1 2" key="1">
    <citation type="journal article" date="2011" name="PLoS Pathog.">
        <title>Endophytic Life Strategies Decoded by Genome and Transcriptome Analyses of the Mutualistic Root Symbiont Piriformospora indica.</title>
        <authorList>
            <person name="Zuccaro A."/>
            <person name="Lahrmann U."/>
            <person name="Guldener U."/>
            <person name="Langen G."/>
            <person name="Pfiffi S."/>
            <person name="Biedenkopf D."/>
            <person name="Wong P."/>
            <person name="Samans B."/>
            <person name="Grimm C."/>
            <person name="Basiewicz M."/>
            <person name="Murat C."/>
            <person name="Martin F."/>
            <person name="Kogel K.H."/>
        </authorList>
    </citation>
    <scope>NUCLEOTIDE SEQUENCE [LARGE SCALE GENOMIC DNA]</scope>
    <source>
        <strain evidence="1 2">DSM 11827</strain>
    </source>
</reference>
<proteinExistence type="predicted"/>
<evidence type="ECO:0000313" key="1">
    <source>
        <dbReference type="EMBL" id="CCA76222.1"/>
    </source>
</evidence>
<sequence>MKIYKLFQRAVIIRYRLPYLPTEIWCYILELAVDIPEALGTTCTPERILEYLLHHHFQQYPHSGTRFHMYTKPPSGKYERCAVDPGHPYEVHMRRKATLSLVCSEWNTIIRRHSIPWALGDTDEASLGTAERIELISYYTPNTTVESNRPSGMDTVEADQPRRDMARGGSAFFPLSQITDLKSFEVCVVSRT</sequence>
<evidence type="ECO:0000313" key="2">
    <source>
        <dbReference type="Proteomes" id="UP000007148"/>
    </source>
</evidence>
<name>G4TY29_SERID</name>